<name>A0A256AC35_9FLAO</name>
<comment type="caution">
    <text evidence="1">The sequence shown here is derived from an EMBL/GenBank/DDBJ whole genome shotgun (WGS) entry which is preliminary data.</text>
</comment>
<protein>
    <submittedName>
        <fullName evidence="1">Uncharacterized protein</fullName>
    </submittedName>
</protein>
<dbReference type="AlphaFoldDB" id="A0A256AC35"/>
<reference evidence="1 2" key="1">
    <citation type="submission" date="2017-07" db="EMBL/GenBank/DDBJ databases">
        <title>Flavobacterium cyanobacteriorum sp. nov., isolated from cyanobacterial aggregates in a eutrophic lake.</title>
        <authorList>
            <person name="Cai H."/>
        </authorList>
    </citation>
    <scope>NUCLEOTIDE SEQUENCE [LARGE SCALE GENOMIC DNA]</scope>
    <source>
        <strain evidence="1 2">TH167</strain>
    </source>
</reference>
<dbReference type="EMBL" id="NOXX01000041">
    <property type="protein sequence ID" value="OYQ51256.1"/>
    <property type="molecule type" value="Genomic_DNA"/>
</dbReference>
<keyword evidence="2" id="KW-1185">Reference proteome</keyword>
<dbReference type="RefSeq" id="WP_094484815.1">
    <property type="nucleotide sequence ID" value="NZ_NOXX01000041.1"/>
</dbReference>
<proteinExistence type="predicted"/>
<dbReference type="OrthoDB" id="9765204at2"/>
<accession>A0A256AC35</accession>
<dbReference type="Proteomes" id="UP000216035">
    <property type="component" value="Unassembled WGS sequence"/>
</dbReference>
<gene>
    <name evidence="1" type="ORF">CHX27_00410</name>
</gene>
<organism evidence="1 2">
    <name type="scientific">Flavobacterium aurantiibacter</name>
    <dbReference type="NCBI Taxonomy" id="2023067"/>
    <lineage>
        <taxon>Bacteria</taxon>
        <taxon>Pseudomonadati</taxon>
        <taxon>Bacteroidota</taxon>
        <taxon>Flavobacteriia</taxon>
        <taxon>Flavobacteriales</taxon>
        <taxon>Flavobacteriaceae</taxon>
        <taxon>Flavobacterium</taxon>
    </lineage>
</organism>
<sequence length="151" mass="17963">MYDYKHRYLNVNWATIYDEWRDGTGPEKSIFEGYHPANGWIEQNLAFQEKLAAFNESGLSKKKYDVNFTLWDVITTPEGDNQAQMMGSYSVSFYKLGDRILSLALDSKSRKSFYYHLRGIRNWPSPCNHCSQHQRYSKQTTTYQRYFFFTE</sequence>
<evidence type="ECO:0000313" key="1">
    <source>
        <dbReference type="EMBL" id="OYQ51256.1"/>
    </source>
</evidence>
<evidence type="ECO:0000313" key="2">
    <source>
        <dbReference type="Proteomes" id="UP000216035"/>
    </source>
</evidence>